<dbReference type="Proteomes" id="UP000590225">
    <property type="component" value="Unassembled WGS sequence"/>
</dbReference>
<protein>
    <submittedName>
        <fullName evidence="1">Evolved beta-galactosidase subunit beta</fullName>
    </submittedName>
</protein>
<dbReference type="EMBL" id="JACGXP010000002">
    <property type="protein sequence ID" value="MBA8990505.1"/>
    <property type="molecule type" value="Genomic_DNA"/>
</dbReference>
<reference evidence="1 2" key="1">
    <citation type="submission" date="2020-07" db="EMBL/GenBank/DDBJ databases">
        <title>Above-ground endophytic microbial communities from plants in different locations in the United States.</title>
        <authorList>
            <person name="Frank C."/>
        </authorList>
    </citation>
    <scope>NUCLEOTIDE SEQUENCE [LARGE SCALE GENOMIC DNA]</scope>
    <source>
        <strain evidence="1 2">WPL5_2</strain>
    </source>
</reference>
<organism evidence="1 2">
    <name type="scientific">Curtobacterium pusillum</name>
    <dbReference type="NCBI Taxonomy" id="69373"/>
    <lineage>
        <taxon>Bacteria</taxon>
        <taxon>Bacillati</taxon>
        <taxon>Actinomycetota</taxon>
        <taxon>Actinomycetes</taxon>
        <taxon>Micrococcales</taxon>
        <taxon>Microbacteriaceae</taxon>
        <taxon>Curtobacterium</taxon>
    </lineage>
</organism>
<gene>
    <name evidence="1" type="ORF">FHW23_001751</name>
</gene>
<accession>A0AAW3T711</accession>
<proteinExistence type="predicted"/>
<dbReference type="RefSeq" id="WP_182515862.1">
    <property type="nucleotide sequence ID" value="NZ_JACGXP010000002.1"/>
</dbReference>
<dbReference type="AlphaFoldDB" id="A0AAW3T711"/>
<evidence type="ECO:0000313" key="1">
    <source>
        <dbReference type="EMBL" id="MBA8990505.1"/>
    </source>
</evidence>
<sequence>MKTFTTLHEFREALGRETRWARTVSALETRDIQPDVMYSVGDSLTFVSARTGSLTTADLVAHRRYHAVVHPVDGDAVVEIAPCASLRPLSAYDDLTDRQTFAGSGTAEHLPRGSVMILETHEAMRVLPSPDVAVVLAHVTVEGVTFHNK</sequence>
<comment type="caution">
    <text evidence="1">The sequence shown here is derived from an EMBL/GenBank/DDBJ whole genome shotgun (WGS) entry which is preliminary data.</text>
</comment>
<name>A0AAW3T711_9MICO</name>
<evidence type="ECO:0000313" key="2">
    <source>
        <dbReference type="Proteomes" id="UP000590225"/>
    </source>
</evidence>